<evidence type="ECO:0000256" key="1">
    <source>
        <dbReference type="ARBA" id="ARBA00022729"/>
    </source>
</evidence>
<feature type="compositionally biased region" description="Gly residues" evidence="2">
    <location>
        <begin position="16"/>
        <end position="25"/>
    </location>
</feature>
<feature type="region of interest" description="Disordered" evidence="2">
    <location>
        <begin position="16"/>
        <end position="153"/>
    </location>
</feature>
<proteinExistence type="predicted"/>
<reference evidence="4" key="1">
    <citation type="submission" date="2021-01" db="EMBL/GenBank/DDBJ databases">
        <title>Whole genome shotgun sequence of Actinoplanes siamensis NBRC 109076.</title>
        <authorList>
            <person name="Komaki H."/>
            <person name="Tamura T."/>
        </authorList>
    </citation>
    <scope>NUCLEOTIDE SEQUENCE</scope>
    <source>
        <strain evidence="4">NBRC 109076</strain>
    </source>
</reference>
<dbReference type="InterPro" id="IPR011098">
    <property type="entry name" value="G5_dom"/>
</dbReference>
<dbReference type="SMART" id="SM01208">
    <property type="entry name" value="G5"/>
    <property type="match status" value="1"/>
</dbReference>
<keyword evidence="1" id="KW-0732">Signal</keyword>
<dbReference type="PROSITE" id="PS51109">
    <property type="entry name" value="G5"/>
    <property type="match status" value="1"/>
</dbReference>
<sequence length="290" mass="30730">MAAGASALLVVIGGGMAGATGLTGGDGRDETAEQTLANDPGAAHLEQDPEIVSREAAAAAPPPKRRVRVPVRPAPPVAADPARTAVETGAELRRARAEDPADRTGPRPSHTSPRTRIAAKGEQNRRGQRSRPGRPARPDRQGRKSGAAEPVVTTRTDVETRPIPYQTKVVRDDSLPRGYRKVQAPGMAGEEMTRYLVTLVDGRQAARRELDTTVVRQPQQRVVVFGVRKDCAGSGELCVPLGRTACPEPDQDAEPDERPGAGPLVVTGEDLSLLDPELPADIRLEPATAC</sequence>
<evidence type="ECO:0000313" key="4">
    <source>
        <dbReference type="EMBL" id="GIF06351.1"/>
    </source>
</evidence>
<dbReference type="RefSeq" id="WP_203681566.1">
    <property type="nucleotide sequence ID" value="NZ_BOMW01000035.1"/>
</dbReference>
<dbReference type="AlphaFoldDB" id="A0A919TKS4"/>
<dbReference type="Pfam" id="PF07501">
    <property type="entry name" value="G5"/>
    <property type="match status" value="1"/>
</dbReference>
<dbReference type="Proteomes" id="UP000629619">
    <property type="component" value="Unassembled WGS sequence"/>
</dbReference>
<evidence type="ECO:0000313" key="5">
    <source>
        <dbReference type="Proteomes" id="UP000629619"/>
    </source>
</evidence>
<keyword evidence="5" id="KW-1185">Reference proteome</keyword>
<feature type="domain" description="G5" evidence="3">
    <location>
        <begin position="149"/>
        <end position="229"/>
    </location>
</feature>
<evidence type="ECO:0000259" key="3">
    <source>
        <dbReference type="PROSITE" id="PS51109"/>
    </source>
</evidence>
<dbReference type="EMBL" id="BOMW01000035">
    <property type="protein sequence ID" value="GIF06351.1"/>
    <property type="molecule type" value="Genomic_DNA"/>
</dbReference>
<dbReference type="Gene3D" id="2.20.230.10">
    <property type="entry name" value="Resuscitation-promoting factor rpfb"/>
    <property type="match status" value="1"/>
</dbReference>
<feature type="compositionally biased region" description="Basic and acidic residues" evidence="2">
    <location>
        <begin position="90"/>
        <end position="105"/>
    </location>
</feature>
<feature type="region of interest" description="Disordered" evidence="2">
    <location>
        <begin position="247"/>
        <end position="266"/>
    </location>
</feature>
<organism evidence="4 5">
    <name type="scientific">Actinoplanes siamensis</name>
    <dbReference type="NCBI Taxonomy" id="1223317"/>
    <lineage>
        <taxon>Bacteria</taxon>
        <taxon>Bacillati</taxon>
        <taxon>Actinomycetota</taxon>
        <taxon>Actinomycetes</taxon>
        <taxon>Micromonosporales</taxon>
        <taxon>Micromonosporaceae</taxon>
        <taxon>Actinoplanes</taxon>
    </lineage>
</organism>
<evidence type="ECO:0000256" key="2">
    <source>
        <dbReference type="SAM" id="MobiDB-lite"/>
    </source>
</evidence>
<comment type="caution">
    <text evidence="4">The sequence shown here is derived from an EMBL/GenBank/DDBJ whole genome shotgun (WGS) entry which is preliminary data.</text>
</comment>
<gene>
    <name evidence="4" type="ORF">Asi03nite_38890</name>
</gene>
<accession>A0A919TKS4</accession>
<name>A0A919TKS4_9ACTN</name>
<protein>
    <recommendedName>
        <fullName evidence="3">G5 domain-containing protein</fullName>
    </recommendedName>
</protein>